<reference evidence="7" key="1">
    <citation type="journal article" date="2020" name="Nat. Commun.">
        <title>Large-scale genome sequencing of mycorrhizal fungi provides insights into the early evolution of symbiotic traits.</title>
        <authorList>
            <person name="Miyauchi S."/>
            <person name="Kiss E."/>
            <person name="Kuo A."/>
            <person name="Drula E."/>
            <person name="Kohler A."/>
            <person name="Sanchez-Garcia M."/>
            <person name="Morin E."/>
            <person name="Andreopoulos B."/>
            <person name="Barry K.W."/>
            <person name="Bonito G."/>
            <person name="Buee M."/>
            <person name="Carver A."/>
            <person name="Chen C."/>
            <person name="Cichocki N."/>
            <person name="Clum A."/>
            <person name="Culley D."/>
            <person name="Crous P.W."/>
            <person name="Fauchery L."/>
            <person name="Girlanda M."/>
            <person name="Hayes R.D."/>
            <person name="Keri Z."/>
            <person name="LaButti K."/>
            <person name="Lipzen A."/>
            <person name="Lombard V."/>
            <person name="Magnuson J."/>
            <person name="Maillard F."/>
            <person name="Murat C."/>
            <person name="Nolan M."/>
            <person name="Ohm R.A."/>
            <person name="Pangilinan J."/>
            <person name="Pereira M.F."/>
            <person name="Perotto S."/>
            <person name="Peter M."/>
            <person name="Pfister S."/>
            <person name="Riley R."/>
            <person name="Sitrit Y."/>
            <person name="Stielow J.B."/>
            <person name="Szollosi G."/>
            <person name="Zifcakova L."/>
            <person name="Stursova M."/>
            <person name="Spatafora J.W."/>
            <person name="Tedersoo L."/>
            <person name="Vaario L.M."/>
            <person name="Yamada A."/>
            <person name="Yan M."/>
            <person name="Wang P."/>
            <person name="Xu J."/>
            <person name="Bruns T."/>
            <person name="Baldrian P."/>
            <person name="Vilgalys R."/>
            <person name="Dunand C."/>
            <person name="Henrissat B."/>
            <person name="Grigoriev I.V."/>
            <person name="Hibbett D."/>
            <person name="Nagy L.G."/>
            <person name="Martin F.M."/>
        </authorList>
    </citation>
    <scope>NUCLEOTIDE SEQUENCE</scope>
    <source>
        <strain evidence="7">UP504</strain>
    </source>
</reference>
<sequence>LFVFAPTRRDGICITPSDYKRLAPGEYFNDTLVDFSLKEASSLTILASRPHMAQMTHIFGTHFYSILRDSGYSAVKNWTKGIDIFQKEYLIIPVHEKYAHSC</sequence>
<dbReference type="InterPro" id="IPR051947">
    <property type="entry name" value="Sentrin-specific_protease"/>
</dbReference>
<dbReference type="InterPro" id="IPR038765">
    <property type="entry name" value="Papain-like_cys_pep_sf"/>
</dbReference>
<dbReference type="GO" id="GO:0005737">
    <property type="term" value="C:cytoplasm"/>
    <property type="evidence" value="ECO:0007669"/>
    <property type="project" value="TreeGrafter"/>
</dbReference>
<evidence type="ECO:0000256" key="4">
    <source>
        <dbReference type="ARBA" id="ARBA00022786"/>
    </source>
</evidence>
<dbReference type="InterPro" id="IPR003653">
    <property type="entry name" value="Peptidase_C48_C"/>
</dbReference>
<accession>A0A9P6ADR2</accession>
<evidence type="ECO:0000313" key="8">
    <source>
        <dbReference type="Proteomes" id="UP000886523"/>
    </source>
</evidence>
<dbReference type="GO" id="GO:0006508">
    <property type="term" value="P:proteolysis"/>
    <property type="evidence" value="ECO:0007669"/>
    <property type="project" value="UniProtKB-KW"/>
</dbReference>
<name>A0A9P6ADR2_9AGAM</name>
<dbReference type="SUPFAM" id="SSF54001">
    <property type="entry name" value="Cysteine proteinases"/>
    <property type="match status" value="1"/>
</dbReference>
<keyword evidence="3" id="KW-0645">Protease</keyword>
<feature type="non-terminal residue" evidence="7">
    <location>
        <position position="1"/>
    </location>
</feature>
<dbReference type="PROSITE" id="PS50600">
    <property type="entry name" value="ULP_PROTEASE"/>
    <property type="match status" value="1"/>
</dbReference>
<proteinExistence type="inferred from homology"/>
<gene>
    <name evidence="7" type="ORF">BS47DRAFT_1310036</name>
</gene>
<dbReference type="Pfam" id="PF02902">
    <property type="entry name" value="Peptidase_C48"/>
    <property type="match status" value="1"/>
</dbReference>
<keyword evidence="8" id="KW-1185">Reference proteome</keyword>
<comment type="similarity">
    <text evidence="1">Belongs to the peptidase C48 family.</text>
</comment>
<keyword evidence="5" id="KW-0378">Hydrolase</keyword>
<feature type="domain" description="Ubiquitin-like protease family profile" evidence="6">
    <location>
        <begin position="12"/>
        <end position="102"/>
    </location>
</feature>
<evidence type="ECO:0000313" key="7">
    <source>
        <dbReference type="EMBL" id="KAF9503294.1"/>
    </source>
</evidence>
<organism evidence="7 8">
    <name type="scientific">Hydnum rufescens UP504</name>
    <dbReference type="NCBI Taxonomy" id="1448309"/>
    <lineage>
        <taxon>Eukaryota</taxon>
        <taxon>Fungi</taxon>
        <taxon>Dikarya</taxon>
        <taxon>Basidiomycota</taxon>
        <taxon>Agaricomycotina</taxon>
        <taxon>Agaricomycetes</taxon>
        <taxon>Cantharellales</taxon>
        <taxon>Hydnaceae</taxon>
        <taxon>Hydnum</taxon>
    </lineage>
</organism>
<dbReference type="PANTHER" id="PTHR46896">
    <property type="entry name" value="SENTRIN-SPECIFIC PROTEASE"/>
    <property type="match status" value="1"/>
</dbReference>
<dbReference type="Gene3D" id="3.40.395.10">
    <property type="entry name" value="Adenoviral Proteinase, Chain A"/>
    <property type="match status" value="1"/>
</dbReference>
<evidence type="ECO:0000256" key="2">
    <source>
        <dbReference type="ARBA" id="ARBA00022553"/>
    </source>
</evidence>
<dbReference type="AlphaFoldDB" id="A0A9P6ADR2"/>
<keyword evidence="4" id="KW-0833">Ubl conjugation pathway</keyword>
<dbReference type="OrthoDB" id="442460at2759"/>
<comment type="caution">
    <text evidence="7">The sequence shown here is derived from an EMBL/GenBank/DDBJ whole genome shotgun (WGS) entry which is preliminary data.</text>
</comment>
<evidence type="ECO:0000259" key="6">
    <source>
        <dbReference type="PROSITE" id="PS50600"/>
    </source>
</evidence>
<dbReference type="GO" id="GO:0016926">
    <property type="term" value="P:protein desumoylation"/>
    <property type="evidence" value="ECO:0007669"/>
    <property type="project" value="TreeGrafter"/>
</dbReference>
<protein>
    <recommendedName>
        <fullName evidence="6">Ubiquitin-like protease family profile domain-containing protein</fullName>
    </recommendedName>
</protein>
<evidence type="ECO:0000256" key="3">
    <source>
        <dbReference type="ARBA" id="ARBA00022670"/>
    </source>
</evidence>
<keyword evidence="2" id="KW-0597">Phosphoprotein</keyword>
<dbReference type="GO" id="GO:0005634">
    <property type="term" value="C:nucleus"/>
    <property type="evidence" value="ECO:0007669"/>
    <property type="project" value="TreeGrafter"/>
</dbReference>
<dbReference type="PANTHER" id="PTHR46896:SF3">
    <property type="entry name" value="FI06413P-RELATED"/>
    <property type="match status" value="1"/>
</dbReference>
<dbReference type="EMBL" id="MU129391">
    <property type="protein sequence ID" value="KAF9503294.1"/>
    <property type="molecule type" value="Genomic_DNA"/>
</dbReference>
<evidence type="ECO:0000256" key="5">
    <source>
        <dbReference type="ARBA" id="ARBA00022801"/>
    </source>
</evidence>
<evidence type="ECO:0000256" key="1">
    <source>
        <dbReference type="ARBA" id="ARBA00005234"/>
    </source>
</evidence>
<dbReference type="Proteomes" id="UP000886523">
    <property type="component" value="Unassembled WGS sequence"/>
</dbReference>
<dbReference type="GO" id="GO:0070139">
    <property type="term" value="F:SUMO-specific endopeptidase activity"/>
    <property type="evidence" value="ECO:0007669"/>
    <property type="project" value="TreeGrafter"/>
</dbReference>